<dbReference type="GeneID" id="17327074"/>
<dbReference type="KEGG" id="ccp:CHC_T00000270001"/>
<feature type="compositionally biased region" description="Basic and acidic residues" evidence="1">
    <location>
        <begin position="172"/>
        <end position="189"/>
    </location>
</feature>
<feature type="compositionally biased region" description="Polar residues" evidence="1">
    <location>
        <begin position="1"/>
        <end position="11"/>
    </location>
</feature>
<proteinExistence type="predicted"/>
<organism evidence="3 4">
    <name type="scientific">Chondrus crispus</name>
    <name type="common">Carrageen Irish moss</name>
    <name type="synonym">Polymorpha crispa</name>
    <dbReference type="NCBI Taxonomy" id="2769"/>
    <lineage>
        <taxon>Eukaryota</taxon>
        <taxon>Rhodophyta</taxon>
        <taxon>Florideophyceae</taxon>
        <taxon>Rhodymeniophycidae</taxon>
        <taxon>Gigartinales</taxon>
        <taxon>Gigartinaceae</taxon>
        <taxon>Chondrus</taxon>
    </lineage>
</organism>
<feature type="region of interest" description="Disordered" evidence="1">
    <location>
        <begin position="168"/>
        <end position="198"/>
    </location>
</feature>
<dbReference type="Proteomes" id="UP000012073">
    <property type="component" value="Unassembled WGS sequence"/>
</dbReference>
<feature type="compositionally biased region" description="Polar residues" evidence="1">
    <location>
        <begin position="54"/>
        <end position="68"/>
    </location>
</feature>
<accession>R7QPX9</accession>
<evidence type="ECO:0000313" key="4">
    <source>
        <dbReference type="Proteomes" id="UP000012073"/>
    </source>
</evidence>
<feature type="region of interest" description="Disordered" evidence="1">
    <location>
        <begin position="1"/>
        <end position="84"/>
    </location>
</feature>
<name>R7QPX9_CHOCR</name>
<gene>
    <name evidence="3" type="ORF">CHC_T00000270001</name>
</gene>
<evidence type="ECO:0000313" key="3">
    <source>
        <dbReference type="EMBL" id="CDF39445.1"/>
    </source>
</evidence>
<dbReference type="OrthoDB" id="99432at2759"/>
<keyword evidence="4" id="KW-1185">Reference proteome</keyword>
<dbReference type="Gramene" id="CDF39445">
    <property type="protein sequence ID" value="CDF39445"/>
    <property type="gene ID" value="CHC_T00000270001"/>
</dbReference>
<evidence type="ECO:0000259" key="2">
    <source>
        <dbReference type="Pfam" id="PF20681"/>
    </source>
</evidence>
<sequence length="311" mass="33890">MSTPISRTQSPVPLPPIQSRSRATSPALPLPHQAPHLPFRGPSILPSSSLHSSARTSIPSPNPSTQPRRSNRSRTKATRAGAPNYSREDVTALLDFVEEVEPLGSNHWAIVARKFRKWAEDNERPEREFESLRNKFDKLCNSKKKTGNPSCPDPVRRAKGIGRAIQNKCAAMKREGSSDEEDNGSRIEGESGDGAVSSGAVVVGTEDSCEGTLGSMKRKRKIAATGTRRTRFRGEDAIAGHIAGHIADMSEHIGAISKSIVSEQNVVFRSLGFTKEDVVTIVKTEVRKSMAPTNAMLHQINNLLQTIVSKK</sequence>
<dbReference type="AlphaFoldDB" id="R7QPX9"/>
<feature type="domain" description="DUF6818" evidence="2">
    <location>
        <begin position="102"/>
        <end position="182"/>
    </location>
</feature>
<dbReference type="RefSeq" id="XP_005719356.1">
    <property type="nucleotide sequence ID" value="XM_005719299.1"/>
</dbReference>
<protein>
    <recommendedName>
        <fullName evidence="2">DUF6818 domain-containing protein</fullName>
    </recommendedName>
</protein>
<dbReference type="Pfam" id="PF20681">
    <property type="entry name" value="DUF6818"/>
    <property type="match status" value="1"/>
</dbReference>
<dbReference type="PANTHER" id="PTHR34409:SF1">
    <property type="entry name" value="MYB-LIKE DOMAIN-CONTAINING PROTEIN"/>
    <property type="match status" value="1"/>
</dbReference>
<dbReference type="EMBL" id="HG002032">
    <property type="protein sequence ID" value="CDF39445.1"/>
    <property type="molecule type" value="Genomic_DNA"/>
</dbReference>
<dbReference type="PANTHER" id="PTHR34409">
    <property type="entry name" value="SET DOMAIN-CONTAINING PROTEIN"/>
    <property type="match status" value="1"/>
</dbReference>
<reference evidence="4" key="1">
    <citation type="journal article" date="2013" name="Proc. Natl. Acad. Sci. U.S.A.">
        <title>Genome structure and metabolic features in the red seaweed Chondrus crispus shed light on evolution of the Archaeplastida.</title>
        <authorList>
            <person name="Collen J."/>
            <person name="Porcel B."/>
            <person name="Carre W."/>
            <person name="Ball S.G."/>
            <person name="Chaparro C."/>
            <person name="Tonon T."/>
            <person name="Barbeyron T."/>
            <person name="Michel G."/>
            <person name="Noel B."/>
            <person name="Valentin K."/>
            <person name="Elias M."/>
            <person name="Artiguenave F."/>
            <person name="Arun A."/>
            <person name="Aury J.M."/>
            <person name="Barbosa-Neto J.F."/>
            <person name="Bothwell J.H."/>
            <person name="Bouget F.Y."/>
            <person name="Brillet L."/>
            <person name="Cabello-Hurtado F."/>
            <person name="Capella-Gutierrez S."/>
            <person name="Charrier B."/>
            <person name="Cladiere L."/>
            <person name="Cock J.M."/>
            <person name="Coelho S.M."/>
            <person name="Colleoni C."/>
            <person name="Czjzek M."/>
            <person name="Da Silva C."/>
            <person name="Delage L."/>
            <person name="Denoeud F."/>
            <person name="Deschamps P."/>
            <person name="Dittami S.M."/>
            <person name="Gabaldon T."/>
            <person name="Gachon C.M."/>
            <person name="Groisillier A."/>
            <person name="Herve C."/>
            <person name="Jabbari K."/>
            <person name="Katinka M."/>
            <person name="Kloareg B."/>
            <person name="Kowalczyk N."/>
            <person name="Labadie K."/>
            <person name="Leblanc C."/>
            <person name="Lopez P.J."/>
            <person name="McLachlan D.H."/>
            <person name="Meslet-Cladiere L."/>
            <person name="Moustafa A."/>
            <person name="Nehr Z."/>
            <person name="Nyvall Collen P."/>
            <person name="Panaud O."/>
            <person name="Partensky F."/>
            <person name="Poulain J."/>
            <person name="Rensing S.A."/>
            <person name="Rousvoal S."/>
            <person name="Samson G."/>
            <person name="Symeonidi A."/>
            <person name="Weissenbach J."/>
            <person name="Zambounis A."/>
            <person name="Wincker P."/>
            <person name="Boyen C."/>
        </authorList>
    </citation>
    <scope>NUCLEOTIDE SEQUENCE [LARGE SCALE GENOMIC DNA]</scope>
    <source>
        <strain evidence="4">cv. Stackhouse</strain>
    </source>
</reference>
<evidence type="ECO:0000256" key="1">
    <source>
        <dbReference type="SAM" id="MobiDB-lite"/>
    </source>
</evidence>
<dbReference type="InterPro" id="IPR049203">
    <property type="entry name" value="DUF6818"/>
</dbReference>
<feature type="compositionally biased region" description="Low complexity" evidence="1">
    <location>
        <begin position="26"/>
        <end position="53"/>
    </location>
</feature>